<dbReference type="KEGG" id="sesp:BN6_31170"/>
<sequence>MRVTPDEAVAVLTDPDAAADVRYQAHAELTAAAAGGDASAEAALRWLRFSRSERSACEVERP</sequence>
<reference evidence="1 2" key="1">
    <citation type="journal article" date="2012" name="BMC Genomics">
        <title>Complete genome sequence of Saccharothrix espanaensis DSM 44229T and comparison to the other completely sequenced Pseudonocardiaceae.</title>
        <authorList>
            <person name="Strobel T."/>
            <person name="Al-Dilaimi A."/>
            <person name="Blom J."/>
            <person name="Gessner A."/>
            <person name="Kalinowski J."/>
            <person name="Luzhetska M."/>
            <person name="Puhler A."/>
            <person name="Szczepanowski R."/>
            <person name="Bechthold A."/>
            <person name="Ruckert C."/>
        </authorList>
    </citation>
    <scope>NUCLEOTIDE SEQUENCE [LARGE SCALE GENOMIC DNA]</scope>
    <source>
        <strain evidence="2">ATCC 51144 / DSM 44229 / JCM 9112 / NBRC 15066 / NRRL 15764</strain>
    </source>
</reference>
<dbReference type="Proteomes" id="UP000006281">
    <property type="component" value="Chromosome"/>
</dbReference>
<proteinExistence type="predicted"/>
<dbReference type="BioCyc" id="SESP1179773:BN6_RS15165-MONOMER"/>
<evidence type="ECO:0000313" key="2">
    <source>
        <dbReference type="Proteomes" id="UP000006281"/>
    </source>
</evidence>
<organism evidence="1 2">
    <name type="scientific">Saccharothrix espanaensis (strain ATCC 51144 / DSM 44229 / JCM 9112 / NBRC 15066 / NRRL 15764)</name>
    <dbReference type="NCBI Taxonomy" id="1179773"/>
    <lineage>
        <taxon>Bacteria</taxon>
        <taxon>Bacillati</taxon>
        <taxon>Actinomycetota</taxon>
        <taxon>Actinomycetes</taxon>
        <taxon>Pseudonocardiales</taxon>
        <taxon>Pseudonocardiaceae</taxon>
        <taxon>Saccharothrix</taxon>
    </lineage>
</organism>
<dbReference type="PATRIC" id="fig|1179773.3.peg.3116"/>
<accession>K0JYQ0</accession>
<evidence type="ECO:0000313" key="1">
    <source>
        <dbReference type="EMBL" id="CCH30422.1"/>
    </source>
</evidence>
<gene>
    <name evidence="1" type="ordered locus">BN6_31170</name>
</gene>
<keyword evidence="2" id="KW-1185">Reference proteome</keyword>
<dbReference type="EMBL" id="HE804045">
    <property type="protein sequence ID" value="CCH30422.1"/>
    <property type="molecule type" value="Genomic_DNA"/>
</dbReference>
<dbReference type="AlphaFoldDB" id="K0JYQ0"/>
<evidence type="ECO:0008006" key="3">
    <source>
        <dbReference type="Google" id="ProtNLM"/>
    </source>
</evidence>
<dbReference type="STRING" id="1179773.BN6_31170"/>
<name>K0JYQ0_SACES</name>
<dbReference type="HOGENOM" id="CLU_2901536_0_0_11"/>
<protein>
    <recommendedName>
        <fullName evidence="3">Secreted protein</fullName>
    </recommendedName>
</protein>